<dbReference type="SUPFAM" id="SSF53448">
    <property type="entry name" value="Nucleotide-diphospho-sugar transferases"/>
    <property type="match status" value="1"/>
</dbReference>
<evidence type="ECO:0000256" key="1">
    <source>
        <dbReference type="PROSITE-ProRule" id="PRU00339"/>
    </source>
</evidence>
<dbReference type="Gene3D" id="1.25.40.1040">
    <property type="match status" value="1"/>
</dbReference>
<feature type="domain" description="Glycosyltransferase 2-like" evidence="2">
    <location>
        <begin position="7"/>
        <end position="125"/>
    </location>
</feature>
<evidence type="ECO:0000259" key="2">
    <source>
        <dbReference type="Pfam" id="PF00535"/>
    </source>
</evidence>
<protein>
    <submittedName>
        <fullName evidence="3">Glycosyltransferase</fullName>
    </submittedName>
</protein>
<evidence type="ECO:0000313" key="4">
    <source>
        <dbReference type="Proteomes" id="UP000293142"/>
    </source>
</evidence>
<dbReference type="EMBL" id="SIRE01000013">
    <property type="protein sequence ID" value="TBL76648.1"/>
    <property type="molecule type" value="Genomic_DNA"/>
</dbReference>
<dbReference type="Pfam" id="PF14559">
    <property type="entry name" value="TPR_19"/>
    <property type="match status" value="1"/>
</dbReference>
<dbReference type="InterPro" id="IPR029044">
    <property type="entry name" value="Nucleotide-diphossugar_trans"/>
</dbReference>
<dbReference type="Pfam" id="PF00535">
    <property type="entry name" value="Glycos_transf_2"/>
    <property type="match status" value="1"/>
</dbReference>
<accession>A0A4Q9DPS4</accession>
<feature type="repeat" description="TPR" evidence="1">
    <location>
        <begin position="279"/>
        <end position="312"/>
    </location>
</feature>
<dbReference type="CDD" id="cd02511">
    <property type="entry name" value="Beta4Glucosyltransferase"/>
    <property type="match status" value="1"/>
</dbReference>
<dbReference type="InterPro" id="IPR019734">
    <property type="entry name" value="TPR_rpt"/>
</dbReference>
<reference evidence="3 4" key="1">
    <citation type="submission" date="2019-02" db="EMBL/GenBank/DDBJ databases">
        <title>Paenibacillus sp. nov., isolated from surface-sterilized tissue of Thalictrum simplex L.</title>
        <authorList>
            <person name="Tuo L."/>
        </authorList>
    </citation>
    <scope>NUCLEOTIDE SEQUENCE [LARGE SCALE GENOMIC DNA]</scope>
    <source>
        <strain evidence="3 4">N2SHLJ1</strain>
    </source>
</reference>
<dbReference type="SUPFAM" id="SSF48452">
    <property type="entry name" value="TPR-like"/>
    <property type="match status" value="2"/>
</dbReference>
<dbReference type="OrthoDB" id="9815923at2"/>
<dbReference type="PANTHER" id="PTHR43630">
    <property type="entry name" value="POLY-BETA-1,6-N-ACETYL-D-GLUCOSAMINE SYNTHASE"/>
    <property type="match status" value="1"/>
</dbReference>
<dbReference type="RefSeq" id="WP_131015118.1">
    <property type="nucleotide sequence ID" value="NZ_SIRE01000013.1"/>
</dbReference>
<dbReference type="PANTHER" id="PTHR43630:SF2">
    <property type="entry name" value="GLYCOSYLTRANSFERASE"/>
    <property type="match status" value="1"/>
</dbReference>
<dbReference type="InterPro" id="IPR011990">
    <property type="entry name" value="TPR-like_helical_dom_sf"/>
</dbReference>
<keyword evidence="4" id="KW-1185">Reference proteome</keyword>
<keyword evidence="1" id="KW-0802">TPR repeat</keyword>
<organism evidence="3 4">
    <name type="scientific">Paenibacillus thalictri</name>
    <dbReference type="NCBI Taxonomy" id="2527873"/>
    <lineage>
        <taxon>Bacteria</taxon>
        <taxon>Bacillati</taxon>
        <taxon>Bacillota</taxon>
        <taxon>Bacilli</taxon>
        <taxon>Bacillales</taxon>
        <taxon>Paenibacillaceae</taxon>
        <taxon>Paenibacillus</taxon>
    </lineage>
</organism>
<dbReference type="GO" id="GO:0016740">
    <property type="term" value="F:transferase activity"/>
    <property type="evidence" value="ECO:0007669"/>
    <property type="project" value="UniProtKB-KW"/>
</dbReference>
<gene>
    <name evidence="3" type="ORF">EYB31_19685</name>
</gene>
<dbReference type="Proteomes" id="UP000293142">
    <property type="component" value="Unassembled WGS sequence"/>
</dbReference>
<name>A0A4Q9DPS4_9BACL</name>
<dbReference type="Gene3D" id="1.25.40.10">
    <property type="entry name" value="Tetratricopeptide repeat domain"/>
    <property type="match status" value="1"/>
</dbReference>
<comment type="caution">
    <text evidence="3">The sequence shown here is derived from an EMBL/GenBank/DDBJ whole genome shotgun (WGS) entry which is preliminary data.</text>
</comment>
<dbReference type="InterPro" id="IPR001173">
    <property type="entry name" value="Glyco_trans_2-like"/>
</dbReference>
<dbReference type="SMART" id="SM00028">
    <property type="entry name" value="TPR"/>
    <property type="match status" value="5"/>
</dbReference>
<evidence type="ECO:0000313" key="3">
    <source>
        <dbReference type="EMBL" id="TBL76648.1"/>
    </source>
</evidence>
<dbReference type="Pfam" id="PF13181">
    <property type="entry name" value="TPR_8"/>
    <property type="match status" value="1"/>
</dbReference>
<dbReference type="PROSITE" id="PS50005">
    <property type="entry name" value="TPR"/>
    <property type="match status" value="1"/>
</dbReference>
<sequence length="628" mass="71791">MRKPQISLCMIVKNEEDVIARCLQSAKNAVDEIIVVDSGSTDRTADIALSEGAAVHHRPWRHDFAAARNESIALAAGDWILVLDADETLEEGHGALLREMIERSPEADGFFVRIVNYVGTENQHTGSTVSSSLRFFRNLPGYRYAGRIHEQIVQPILTANPQAKLEYTSIQLNHGGYLPETVLKKNKVRRNLELLQKELEHTDNESFHRYNLGVEHLRLGEYEKAMEQFVMSRTIADWRRTSFGHVVVLREANCLQALGRWKEAVAVCEAATGDLNDYPDLFFTLGRIHYHLRQWDQAEAAFRKALDIGEAPPQYTSSSGTGTYGACFHLGKVREQLQDYEGAIEWYARALKFHSGLLSPFLRLIGLIARLYDAGKITETMERLFQLESAKTWWSIALSYYQLGLYEQAVYVLKQRPLPENKLRDSRLLLLRCNLLQTREGSAFLSESVMEAGSMTARAGFYDALIRNDDREALRCLEKLEAKQAGMLSDPSESGPDSAIGPVNTLILDLYTYVVRQRMPRELPQNLPAKDYAVLWSELIFLYMLASKRHLFTLKSLVSAYWRHILLTLTDPLQRLKGRYEMIKCLHVKIFHIFQETDDGSLEYTPLWGHVKPRLMTLIDDLLMEENY</sequence>
<proteinExistence type="predicted"/>
<dbReference type="AlphaFoldDB" id="A0A4Q9DPS4"/>
<keyword evidence="3" id="KW-0808">Transferase</keyword>
<dbReference type="Gene3D" id="3.90.550.10">
    <property type="entry name" value="Spore Coat Polysaccharide Biosynthesis Protein SpsA, Chain A"/>
    <property type="match status" value="1"/>
</dbReference>